<dbReference type="EMBL" id="CP000490">
    <property type="protein sequence ID" value="ABL71701.1"/>
    <property type="molecule type" value="Genomic_DNA"/>
</dbReference>
<dbReference type="InterPro" id="IPR009739">
    <property type="entry name" value="LprI-like_N"/>
</dbReference>
<evidence type="ECO:0000256" key="1">
    <source>
        <dbReference type="SAM" id="SignalP"/>
    </source>
</evidence>
<feature type="chain" id="PRO_5002632381" description="Lysozyme inhibitor LprI-like N-terminal domain-containing protein" evidence="1">
    <location>
        <begin position="24"/>
        <end position="179"/>
    </location>
</feature>
<dbReference type="Pfam" id="PF07007">
    <property type="entry name" value="LprI"/>
    <property type="match status" value="1"/>
</dbReference>
<evidence type="ECO:0000313" key="3">
    <source>
        <dbReference type="EMBL" id="ABL71701.1"/>
    </source>
</evidence>
<dbReference type="AlphaFoldDB" id="A1B857"/>
<gene>
    <name evidence="3" type="ordered locus">Pden_3634</name>
</gene>
<dbReference type="KEGG" id="pde:Pden_3634"/>
<keyword evidence="4" id="KW-1185">Reference proteome</keyword>
<dbReference type="eggNOG" id="COG3755">
    <property type="taxonomic scope" value="Bacteria"/>
</dbReference>
<dbReference type="STRING" id="318586.Pden_3634"/>
<accession>A1B857</accession>
<evidence type="ECO:0000259" key="2">
    <source>
        <dbReference type="Pfam" id="PF07007"/>
    </source>
</evidence>
<organism evidence="3 4">
    <name type="scientific">Paracoccus denitrificans (strain Pd 1222)</name>
    <dbReference type="NCBI Taxonomy" id="318586"/>
    <lineage>
        <taxon>Bacteria</taxon>
        <taxon>Pseudomonadati</taxon>
        <taxon>Pseudomonadota</taxon>
        <taxon>Alphaproteobacteria</taxon>
        <taxon>Rhodobacterales</taxon>
        <taxon>Paracoccaceae</taxon>
        <taxon>Paracoccus</taxon>
    </lineage>
</organism>
<protein>
    <recommendedName>
        <fullName evidence="2">Lysozyme inhibitor LprI-like N-terminal domain-containing protein</fullName>
    </recommendedName>
</protein>
<reference evidence="4" key="1">
    <citation type="submission" date="2006-12" db="EMBL/GenBank/DDBJ databases">
        <title>Complete sequence of chromosome 2 of Paracoccus denitrificans PD1222.</title>
        <authorList>
            <person name="Copeland A."/>
            <person name="Lucas S."/>
            <person name="Lapidus A."/>
            <person name="Barry K."/>
            <person name="Detter J.C."/>
            <person name="Glavina del Rio T."/>
            <person name="Hammon N."/>
            <person name="Israni S."/>
            <person name="Dalin E."/>
            <person name="Tice H."/>
            <person name="Pitluck S."/>
            <person name="Munk A.C."/>
            <person name="Brettin T."/>
            <person name="Bruce D."/>
            <person name="Han C."/>
            <person name="Tapia R."/>
            <person name="Gilna P."/>
            <person name="Schmutz J."/>
            <person name="Larimer F."/>
            <person name="Land M."/>
            <person name="Hauser L."/>
            <person name="Kyrpides N."/>
            <person name="Lykidis A."/>
            <person name="Spiro S."/>
            <person name="Richardson D.J."/>
            <person name="Moir J.W.B."/>
            <person name="Ferguson S.J."/>
            <person name="van Spanning R.J.M."/>
            <person name="Richardson P."/>
        </authorList>
    </citation>
    <scope>NUCLEOTIDE SEQUENCE [LARGE SCALE GENOMIC DNA]</scope>
    <source>
        <strain evidence="4">Pd 1222</strain>
    </source>
</reference>
<dbReference type="EnsemblBacteria" id="ABL71701">
    <property type="protein sequence ID" value="ABL71701"/>
    <property type="gene ID" value="Pden_3634"/>
</dbReference>
<sequence length="179" mass="19005">MAGLRRVLVLGALVVLGTGTAVAQQQNGGPAFDAALLERCLSGTERGDGPVDARETCIGAAADPCMDSQGGSTTVGMSACLGNELDLWDARLNETYREVMAQSEATDGNMAELGSAAEKESPLLRDMQRNWIAFRDTACGFERSRWGGGTDGGPAGLHCALTLTARQYLWLDQYRGKDM</sequence>
<dbReference type="GeneID" id="93453288"/>
<feature type="domain" description="Lysozyme inhibitor LprI-like N-terminal" evidence="2">
    <location>
        <begin position="65"/>
        <end position="169"/>
    </location>
</feature>
<name>A1B857_PARDP</name>
<dbReference type="Proteomes" id="UP000000361">
    <property type="component" value="Chromosome 2"/>
</dbReference>
<feature type="signal peptide" evidence="1">
    <location>
        <begin position="1"/>
        <end position="23"/>
    </location>
</feature>
<dbReference type="RefSeq" id="WP_011749870.1">
    <property type="nucleotide sequence ID" value="NC_008687.1"/>
</dbReference>
<dbReference type="Gene3D" id="1.20.1270.180">
    <property type="match status" value="1"/>
</dbReference>
<proteinExistence type="predicted"/>
<keyword evidence="1" id="KW-0732">Signal</keyword>
<dbReference type="HOGENOM" id="CLU_128596_0_0_5"/>
<evidence type="ECO:0000313" key="4">
    <source>
        <dbReference type="Proteomes" id="UP000000361"/>
    </source>
</evidence>
<dbReference type="OrthoDB" id="7340239at2"/>